<evidence type="ECO:0000313" key="3">
    <source>
        <dbReference type="EMBL" id="ORM89659.1"/>
    </source>
</evidence>
<protein>
    <submittedName>
        <fullName evidence="3">Uncharacterized protein</fullName>
    </submittedName>
</protein>
<gene>
    <name evidence="3" type="ORF">HA50_23930</name>
</gene>
<evidence type="ECO:0000256" key="2">
    <source>
        <dbReference type="SAM" id="Phobius"/>
    </source>
</evidence>
<name>A0A1X1EL85_PANCY</name>
<dbReference type="EMBL" id="MLJI01000002">
    <property type="protein sequence ID" value="ORM89659.1"/>
    <property type="molecule type" value="Genomic_DNA"/>
</dbReference>
<proteinExistence type="predicted"/>
<dbReference type="RefSeq" id="WP_084879377.1">
    <property type="nucleotide sequence ID" value="NZ_JAGGMY010000005.1"/>
</dbReference>
<accession>A0A1X1EL85</accession>
<evidence type="ECO:0000313" key="4">
    <source>
        <dbReference type="Proteomes" id="UP000193749"/>
    </source>
</evidence>
<dbReference type="Proteomes" id="UP000193749">
    <property type="component" value="Unassembled WGS sequence"/>
</dbReference>
<sequence length="150" mass="17204">MRDFDMRGRRFGGRGMGGHRMAKPLLLGVALVVVLGLLVMSLWNALLPAIIGVKSIGFWQALGLLVLCRILFGGLGFHAGMFGMVRERRRMHERWMQMTPEQREEFMRQRREGFGRRDARGHCGWRGRWDDNADTRKPAENTPPKTPEAE</sequence>
<organism evidence="3 4">
    <name type="scientific">Pantoea cypripedii</name>
    <name type="common">Pectobacterium cypripedii</name>
    <name type="synonym">Erwinia cypripedii</name>
    <dbReference type="NCBI Taxonomy" id="55209"/>
    <lineage>
        <taxon>Bacteria</taxon>
        <taxon>Pseudomonadati</taxon>
        <taxon>Pseudomonadota</taxon>
        <taxon>Gammaproteobacteria</taxon>
        <taxon>Enterobacterales</taxon>
        <taxon>Erwiniaceae</taxon>
        <taxon>Pantoea</taxon>
    </lineage>
</organism>
<feature type="transmembrane region" description="Helical" evidence="2">
    <location>
        <begin position="58"/>
        <end position="85"/>
    </location>
</feature>
<dbReference type="STRING" id="55209.HA50_23930"/>
<dbReference type="OrthoDB" id="123053at2"/>
<feature type="region of interest" description="Disordered" evidence="1">
    <location>
        <begin position="124"/>
        <end position="150"/>
    </location>
</feature>
<feature type="compositionally biased region" description="Basic and acidic residues" evidence="1">
    <location>
        <begin position="124"/>
        <end position="139"/>
    </location>
</feature>
<keyword evidence="2" id="KW-0472">Membrane</keyword>
<feature type="transmembrane region" description="Helical" evidence="2">
    <location>
        <begin position="21"/>
        <end position="46"/>
    </location>
</feature>
<evidence type="ECO:0000256" key="1">
    <source>
        <dbReference type="SAM" id="MobiDB-lite"/>
    </source>
</evidence>
<comment type="caution">
    <text evidence="3">The sequence shown here is derived from an EMBL/GenBank/DDBJ whole genome shotgun (WGS) entry which is preliminary data.</text>
</comment>
<dbReference type="AlphaFoldDB" id="A0A1X1EL85"/>
<reference evidence="3 4" key="1">
    <citation type="journal article" date="2017" name="Antonie Van Leeuwenhoek">
        <title>Phylogenomic resolution of the bacterial genus Pantoea and its relationship with Erwinia and Tatumella.</title>
        <authorList>
            <person name="Palmer M."/>
            <person name="Steenkamp E.T."/>
            <person name="Coetzee M.P."/>
            <person name="Chan W.Y."/>
            <person name="van Zyl E."/>
            <person name="De Maayer P."/>
            <person name="Coutinho T.A."/>
            <person name="Blom J."/>
            <person name="Smits T.H."/>
            <person name="Duffy B."/>
            <person name="Venter S.N."/>
        </authorList>
    </citation>
    <scope>NUCLEOTIDE SEQUENCE [LARGE SCALE GENOMIC DNA]</scope>
    <source>
        <strain evidence="3 4">LMG 2657</strain>
    </source>
</reference>
<keyword evidence="4" id="KW-1185">Reference proteome</keyword>
<keyword evidence="2" id="KW-0812">Transmembrane</keyword>
<keyword evidence="2" id="KW-1133">Transmembrane helix</keyword>